<organism evidence="36 37">
    <name type="scientific">Araneus ventricosus</name>
    <name type="common">Orbweaver spider</name>
    <name type="synonym">Epeira ventricosa</name>
    <dbReference type="NCBI Taxonomy" id="182803"/>
    <lineage>
        <taxon>Eukaryota</taxon>
        <taxon>Metazoa</taxon>
        <taxon>Ecdysozoa</taxon>
        <taxon>Arthropoda</taxon>
        <taxon>Chelicerata</taxon>
        <taxon>Arachnida</taxon>
        <taxon>Araneae</taxon>
        <taxon>Araneomorphae</taxon>
        <taxon>Entelegynae</taxon>
        <taxon>Araneoidea</taxon>
        <taxon>Araneidae</taxon>
        <taxon>Araneus</taxon>
    </lineage>
</organism>
<dbReference type="FunFam" id="3.50.50.60:FF:000159">
    <property type="entry name" value="Dimethylaniline monooxygenase [N-oxide-forming]"/>
    <property type="match status" value="1"/>
</dbReference>
<evidence type="ECO:0000256" key="5">
    <source>
        <dbReference type="ARBA" id="ARBA00022481"/>
    </source>
</evidence>
<evidence type="ECO:0000256" key="33">
    <source>
        <dbReference type="PIRNR" id="PIRNR000332"/>
    </source>
</evidence>
<dbReference type="GO" id="GO:0050661">
    <property type="term" value="F:NADP binding"/>
    <property type="evidence" value="ECO:0007669"/>
    <property type="project" value="InterPro"/>
</dbReference>
<gene>
    <name evidence="36" type="primary">FMO5_5</name>
    <name evidence="36" type="ORF">AVEN_143626_1</name>
</gene>
<dbReference type="PRINTS" id="PR01125">
    <property type="entry name" value="FMOXYGENASE5"/>
</dbReference>
<dbReference type="PANTHER" id="PTHR23023">
    <property type="entry name" value="DIMETHYLANILINE MONOOXYGENASE"/>
    <property type="match status" value="1"/>
</dbReference>
<comment type="catalytic activity">
    <reaction evidence="20">
        <text>hypotaurine + NADH + O2 + H(+) = taurine + NAD(+) + H2O</text>
        <dbReference type="Rhea" id="RHEA:74111"/>
        <dbReference type="ChEBI" id="CHEBI:15377"/>
        <dbReference type="ChEBI" id="CHEBI:15378"/>
        <dbReference type="ChEBI" id="CHEBI:15379"/>
        <dbReference type="ChEBI" id="CHEBI:57540"/>
        <dbReference type="ChEBI" id="CHEBI:57853"/>
        <dbReference type="ChEBI" id="CHEBI:57945"/>
        <dbReference type="ChEBI" id="CHEBI:507393"/>
        <dbReference type="EC" id="1.14.13.8"/>
    </reaction>
    <physiologicalReaction direction="left-to-right" evidence="20">
        <dbReference type="Rhea" id="RHEA:74112"/>
    </physiologicalReaction>
</comment>
<keyword evidence="15 33" id="KW-0503">Monooxygenase</keyword>
<comment type="catalytic activity">
    <reaction evidence="31">
        <text>N,N-dimethylaniline + NADPH + O2 + H(+) = N,N-dimethylaniline N-oxide + NADP(+) + H2O</text>
        <dbReference type="Rhea" id="RHEA:24468"/>
        <dbReference type="ChEBI" id="CHEBI:15377"/>
        <dbReference type="ChEBI" id="CHEBI:15378"/>
        <dbReference type="ChEBI" id="CHEBI:15379"/>
        <dbReference type="ChEBI" id="CHEBI:16269"/>
        <dbReference type="ChEBI" id="CHEBI:17735"/>
        <dbReference type="ChEBI" id="CHEBI:57783"/>
        <dbReference type="ChEBI" id="CHEBI:58349"/>
        <dbReference type="EC" id="1.14.13.8"/>
    </reaction>
    <physiologicalReaction direction="left-to-right" evidence="31">
        <dbReference type="Rhea" id="RHEA:24469"/>
    </physiologicalReaction>
</comment>
<keyword evidence="14 33" id="KW-0560">Oxidoreductase</keyword>
<comment type="catalytic activity">
    <reaction evidence="28">
        <text>octan-3-one + NADPH + O2 + H(+) = ethyl hexanoate + NADP(+) + H2O</text>
        <dbReference type="Rhea" id="RHEA:54856"/>
        <dbReference type="ChEBI" id="CHEBI:15377"/>
        <dbReference type="ChEBI" id="CHEBI:15378"/>
        <dbReference type="ChEBI" id="CHEBI:15379"/>
        <dbReference type="ChEBI" id="CHEBI:57783"/>
        <dbReference type="ChEBI" id="CHEBI:58349"/>
        <dbReference type="ChEBI" id="CHEBI:80946"/>
        <dbReference type="ChEBI" id="CHEBI:86055"/>
    </reaction>
    <physiologicalReaction direction="left-to-right" evidence="28">
        <dbReference type="Rhea" id="RHEA:54857"/>
    </physiologicalReaction>
</comment>
<dbReference type="InterPro" id="IPR000960">
    <property type="entry name" value="Flavin_mOase"/>
</dbReference>
<comment type="similarity">
    <text evidence="4 33 34">Belongs to the FMO family.</text>
</comment>
<evidence type="ECO:0000256" key="27">
    <source>
        <dbReference type="ARBA" id="ARBA00048088"/>
    </source>
</evidence>
<keyword evidence="6" id="KW-0597">Phosphoprotein</keyword>
<dbReference type="GO" id="GO:0034899">
    <property type="term" value="F:trimethylamine monooxygenase activity"/>
    <property type="evidence" value="ECO:0007669"/>
    <property type="project" value="UniProtKB-EC"/>
</dbReference>
<dbReference type="AlphaFoldDB" id="A0A4Y2AN31"/>
<proteinExistence type="inferred from homology"/>
<comment type="catalytic activity">
    <reaction evidence="27">
        <text>trimethylamine + NADPH + O2 = trimethylamine N-oxide + NADP(+) + H2O</text>
        <dbReference type="Rhea" id="RHEA:31979"/>
        <dbReference type="ChEBI" id="CHEBI:15377"/>
        <dbReference type="ChEBI" id="CHEBI:15379"/>
        <dbReference type="ChEBI" id="CHEBI:15724"/>
        <dbReference type="ChEBI" id="CHEBI:57783"/>
        <dbReference type="ChEBI" id="CHEBI:58349"/>
        <dbReference type="ChEBI" id="CHEBI:58389"/>
        <dbReference type="EC" id="1.14.13.148"/>
    </reaction>
    <physiologicalReaction direction="left-to-right" evidence="27">
        <dbReference type="Rhea" id="RHEA:31980"/>
    </physiologicalReaction>
</comment>
<evidence type="ECO:0000256" key="20">
    <source>
        <dbReference type="ARBA" id="ARBA00047338"/>
    </source>
</evidence>
<evidence type="ECO:0000256" key="8">
    <source>
        <dbReference type="ARBA" id="ARBA00022692"/>
    </source>
</evidence>
<keyword evidence="11" id="KW-0492">Microsome</keyword>
<comment type="catalytic activity">
    <reaction evidence="24">
        <text>NADPH + O2 + H(+) = H2O2 + NADP(+)</text>
        <dbReference type="Rhea" id="RHEA:11260"/>
        <dbReference type="ChEBI" id="CHEBI:15378"/>
        <dbReference type="ChEBI" id="CHEBI:15379"/>
        <dbReference type="ChEBI" id="CHEBI:16240"/>
        <dbReference type="ChEBI" id="CHEBI:57783"/>
        <dbReference type="ChEBI" id="CHEBI:58349"/>
        <dbReference type="EC" id="1.6.3.1"/>
    </reaction>
    <physiologicalReaction direction="left-to-right" evidence="24">
        <dbReference type="Rhea" id="RHEA:11261"/>
    </physiologicalReaction>
</comment>
<name>A0A4Y2AN31_ARAVE</name>
<keyword evidence="7 33" id="KW-0285">Flavoprotein</keyword>
<evidence type="ECO:0000256" key="26">
    <source>
        <dbReference type="ARBA" id="ARBA00048041"/>
    </source>
</evidence>
<evidence type="ECO:0000256" key="6">
    <source>
        <dbReference type="ARBA" id="ARBA00022553"/>
    </source>
</evidence>
<dbReference type="Pfam" id="PF00743">
    <property type="entry name" value="FMO-like"/>
    <property type="match status" value="1"/>
</dbReference>
<comment type="catalytic activity">
    <reaction evidence="30">
        <text>heptan-4-one + NADPH + O2 + H(+) = propyl butanoate + NADP(+) + H2O</text>
        <dbReference type="Rhea" id="RHEA:54852"/>
        <dbReference type="ChEBI" id="CHEBI:15377"/>
        <dbReference type="ChEBI" id="CHEBI:15378"/>
        <dbReference type="ChEBI" id="CHEBI:15379"/>
        <dbReference type="ChEBI" id="CHEBI:57783"/>
        <dbReference type="ChEBI" id="CHEBI:58349"/>
        <dbReference type="ChEBI" id="CHEBI:89484"/>
        <dbReference type="ChEBI" id="CHEBI:89719"/>
    </reaction>
    <physiologicalReaction direction="left-to-right" evidence="30">
        <dbReference type="Rhea" id="RHEA:54853"/>
    </physiologicalReaction>
</comment>
<evidence type="ECO:0000256" key="34">
    <source>
        <dbReference type="RuleBase" id="RU361177"/>
    </source>
</evidence>
<evidence type="ECO:0000256" key="32">
    <source>
        <dbReference type="ARBA" id="ARBA00049475"/>
    </source>
</evidence>
<dbReference type="OrthoDB" id="66881at2759"/>
<evidence type="ECO:0000256" key="14">
    <source>
        <dbReference type="ARBA" id="ARBA00023002"/>
    </source>
</evidence>
<comment type="catalytic activity">
    <reaction evidence="21">
        <text>hexan-3-one + NADPH + O2 + H(+) = propyl propanoate + NADP(+) + H2O</text>
        <dbReference type="Rhea" id="RHEA:54848"/>
        <dbReference type="ChEBI" id="CHEBI:15377"/>
        <dbReference type="ChEBI" id="CHEBI:15378"/>
        <dbReference type="ChEBI" id="CHEBI:15379"/>
        <dbReference type="ChEBI" id="CHEBI:57783"/>
        <dbReference type="ChEBI" id="CHEBI:58349"/>
        <dbReference type="ChEBI" id="CHEBI:89828"/>
        <dbReference type="ChEBI" id="CHEBI:89891"/>
    </reaction>
    <physiologicalReaction direction="left-to-right" evidence="21">
        <dbReference type="Rhea" id="RHEA:54849"/>
    </physiologicalReaction>
</comment>
<evidence type="ECO:0000256" key="18">
    <source>
        <dbReference type="ARBA" id="ARBA00045722"/>
    </source>
</evidence>
<evidence type="ECO:0000256" key="35">
    <source>
        <dbReference type="SAM" id="Phobius"/>
    </source>
</evidence>
<evidence type="ECO:0000256" key="1">
    <source>
        <dbReference type="ARBA" id="ARBA00001974"/>
    </source>
</evidence>
<keyword evidence="10 33" id="KW-0274">FAD</keyword>
<dbReference type="Proteomes" id="UP000499080">
    <property type="component" value="Unassembled WGS sequence"/>
</dbReference>
<evidence type="ECO:0000256" key="11">
    <source>
        <dbReference type="ARBA" id="ARBA00022848"/>
    </source>
</evidence>
<evidence type="ECO:0000313" key="37">
    <source>
        <dbReference type="Proteomes" id="UP000499080"/>
    </source>
</evidence>
<comment type="function">
    <text evidence="19">Broad spectrum monooxygenase that catalyzes the oxygenation of a wide variety of nitrogen- and sulfur-containing compounds including xenobiotics. Catalyzes the S-oxygenation of hypotaurine to produce taurine, an organic osmolyte involved in cell volume regulation as well as a variety of cytoprotective and developmental processes. In vitro, catalyzes the N-oxygenation of trimethylamine (TMA) to produce trimethylamine N-oxide (TMAO) and could therefore participate to the detoxification of this compound that is generated by the action of gut microbiota from dietary precursors such as choline, choline containing compounds, betaine or L-carnitine.</text>
</comment>
<comment type="catalytic activity">
    <reaction evidence="32">
        <text>octan-3-one + NADPH + O2 + H(+) = pentyl propanoate + NADP(+) + H2O</text>
        <dbReference type="Rhea" id="RHEA:54840"/>
        <dbReference type="ChEBI" id="CHEBI:15377"/>
        <dbReference type="ChEBI" id="CHEBI:15378"/>
        <dbReference type="ChEBI" id="CHEBI:15379"/>
        <dbReference type="ChEBI" id="CHEBI:57783"/>
        <dbReference type="ChEBI" id="CHEBI:58349"/>
        <dbReference type="ChEBI" id="CHEBI:80946"/>
        <dbReference type="ChEBI" id="CHEBI:87373"/>
    </reaction>
    <physiologicalReaction direction="left-to-right" evidence="32">
        <dbReference type="Rhea" id="RHEA:54841"/>
    </physiologicalReaction>
</comment>
<comment type="caution">
    <text evidence="36">The sequence shown here is derived from an EMBL/GenBank/DDBJ whole genome shotgun (WGS) entry which is preliminary data.</text>
</comment>
<evidence type="ECO:0000256" key="16">
    <source>
        <dbReference type="ARBA" id="ARBA00023098"/>
    </source>
</evidence>
<comment type="function">
    <text evidence="18">Acts as a Baeyer-Villiger monooxygenase on a broad range of substrates. Catalyzes the insertion of an oxygen atom into a carbon-carbon bond adjacent to a carbonyl, which converts ketones to esters. Active on diverse carbonyl compounds, whereas soft nucleophiles are mostly non- or poorly reactive. In contrast with other forms of FMO it is non- or poorly active on 'classical' substrates such as drugs, pesticides, and dietary components containing soft nucleophilic heteroatoms. Able to oxidize drug molecules bearing a carbonyl group on an aliphatic chain, such as nabumetone and pentoxifylline. Also, in the absence of substrates, shows slow but yet significant NADPH oxidase activity. Acts as a positive modulator of cholesterol biosynthesis as well as glucose homeostasis, promoting metabolic aging via pleiotropic effects.</text>
</comment>
<evidence type="ECO:0000313" key="36">
    <source>
        <dbReference type="EMBL" id="GBL81311.1"/>
    </source>
</evidence>
<dbReference type="GO" id="GO:0050660">
    <property type="term" value="F:flavin adenine dinucleotide binding"/>
    <property type="evidence" value="ECO:0007669"/>
    <property type="project" value="InterPro"/>
</dbReference>
<sequence length="534" mass="61055">MVRKRYAVVGGGPMGFAVIKCLKEEGMEPVCFERTGHIGGLWRYHDDDIDGLASVMKSTVINNSKEMGAMSDFPPKEEYPNYMHNKHVYDYLTSYAKAFDVERHIQVNREIIEVGMADDYEATGRLYVVVRDTKTRDESREVFDGVFVCVGHHVFPNWPSFPGMEKFKGKILHTHSLKKVDPFEDQVVVIVGVGNSGMDAAVEISSVAKQVYLSTRRGAWVIPRVGPWGLPMDIQTQRRWLDILFKITPYSLVCSFCELVLNQRFDHSLYNLKPKHRIWSQHATLSDSLPIKLLSGAVVVRKNIKEFTENGVIFDEEEKVTECDSVVFATGYKIKFPFLDERLTTVNKNEVHLYKYIFPPHLKHPTLAICGLVQVVGAGFPTGEAQARLATLVMNGKVSLPSREEMEADIRKKKEVISKRYSQSERHTIQADYIPYLDEIYSLIGAKPNFLKMLLTDPVLFWTLFFGPSLPYQYRLQGPHAWSGARQAILEWKKRIVKPLRNDCDAHQNSITVSKIFLSVFFIILIGYFIKIIF</sequence>
<dbReference type="GO" id="GO:0004499">
    <property type="term" value="F:N,N-dimethylaniline monooxygenase activity"/>
    <property type="evidence" value="ECO:0007669"/>
    <property type="project" value="UniProtKB-UniRule"/>
</dbReference>
<keyword evidence="9 33" id="KW-0256">Endoplasmic reticulum</keyword>
<evidence type="ECO:0000256" key="2">
    <source>
        <dbReference type="ARBA" id="ARBA00004389"/>
    </source>
</evidence>
<evidence type="ECO:0000256" key="4">
    <source>
        <dbReference type="ARBA" id="ARBA00009183"/>
    </source>
</evidence>
<comment type="catalytic activity">
    <reaction evidence="25">
        <text>hexan-3-one + NADPH + O2 + H(+) = ethyl butanoate + NADP(+) + H2O</text>
        <dbReference type="Rhea" id="RHEA:54844"/>
        <dbReference type="ChEBI" id="CHEBI:15377"/>
        <dbReference type="ChEBI" id="CHEBI:15378"/>
        <dbReference type="ChEBI" id="CHEBI:15379"/>
        <dbReference type="ChEBI" id="CHEBI:57783"/>
        <dbReference type="ChEBI" id="CHEBI:58349"/>
        <dbReference type="ChEBI" id="CHEBI:88764"/>
        <dbReference type="ChEBI" id="CHEBI:89891"/>
    </reaction>
    <physiologicalReaction direction="left-to-right" evidence="25">
        <dbReference type="Rhea" id="RHEA:54845"/>
    </physiologicalReaction>
</comment>
<dbReference type="PRINTS" id="PR00370">
    <property type="entry name" value="FMOXYGENASE"/>
</dbReference>
<dbReference type="Gene3D" id="3.50.50.60">
    <property type="entry name" value="FAD/NAD(P)-binding domain"/>
    <property type="match status" value="2"/>
</dbReference>
<evidence type="ECO:0000256" key="22">
    <source>
        <dbReference type="ARBA" id="ARBA00047574"/>
    </source>
</evidence>
<comment type="catalytic activity">
    <reaction evidence="23">
        <text>sulcatone + NADPH + O2 + H(+) = 4-methylpent-3-en-1-yl acetate + NADP(+) + H2O</text>
        <dbReference type="Rhea" id="RHEA:54864"/>
        <dbReference type="ChEBI" id="CHEBI:15377"/>
        <dbReference type="ChEBI" id="CHEBI:15378"/>
        <dbReference type="ChEBI" id="CHEBI:15379"/>
        <dbReference type="ChEBI" id="CHEBI:16310"/>
        <dbReference type="ChEBI" id="CHEBI:57783"/>
        <dbReference type="ChEBI" id="CHEBI:58349"/>
        <dbReference type="ChEBI" id="CHEBI:138373"/>
    </reaction>
    <physiologicalReaction direction="left-to-right" evidence="23">
        <dbReference type="Rhea" id="RHEA:54865"/>
    </physiologicalReaction>
</comment>
<evidence type="ECO:0000256" key="21">
    <source>
        <dbReference type="ARBA" id="ARBA00047426"/>
    </source>
</evidence>
<dbReference type="GO" id="GO:0005789">
    <property type="term" value="C:endoplasmic reticulum membrane"/>
    <property type="evidence" value="ECO:0007669"/>
    <property type="project" value="UniProtKB-SubCell"/>
</dbReference>
<evidence type="ECO:0000256" key="10">
    <source>
        <dbReference type="ARBA" id="ARBA00022827"/>
    </source>
</evidence>
<protein>
    <recommendedName>
        <fullName evidence="34">Flavin-containing monooxygenase</fullName>
        <ecNumber evidence="34">1.-.-.-</ecNumber>
    </recommendedName>
</protein>
<dbReference type="GO" id="GO:0016174">
    <property type="term" value="F:NAD(P)H oxidase H2O2-forming activity"/>
    <property type="evidence" value="ECO:0007669"/>
    <property type="project" value="UniProtKB-EC"/>
</dbReference>
<evidence type="ECO:0000256" key="23">
    <source>
        <dbReference type="ARBA" id="ARBA00047855"/>
    </source>
</evidence>
<keyword evidence="13 35" id="KW-1133">Transmembrane helix</keyword>
<evidence type="ECO:0000256" key="12">
    <source>
        <dbReference type="ARBA" id="ARBA00022857"/>
    </source>
</evidence>
<reference evidence="36 37" key="1">
    <citation type="journal article" date="2019" name="Sci. Rep.">
        <title>Orb-weaving spider Araneus ventricosus genome elucidates the spidroin gene catalogue.</title>
        <authorList>
            <person name="Kono N."/>
            <person name="Nakamura H."/>
            <person name="Ohtoshi R."/>
            <person name="Moran D.A.P."/>
            <person name="Shinohara A."/>
            <person name="Yoshida Y."/>
            <person name="Fujiwara M."/>
            <person name="Mori M."/>
            <person name="Tomita M."/>
            <person name="Arakawa K."/>
        </authorList>
    </citation>
    <scope>NUCLEOTIDE SEQUENCE [LARGE SCALE GENOMIC DNA]</scope>
</reference>
<evidence type="ECO:0000256" key="30">
    <source>
        <dbReference type="ARBA" id="ARBA00048990"/>
    </source>
</evidence>
<comment type="cofactor">
    <cofactor evidence="1 33 34">
        <name>FAD</name>
        <dbReference type="ChEBI" id="CHEBI:57692"/>
    </cofactor>
</comment>
<evidence type="ECO:0000256" key="15">
    <source>
        <dbReference type="ARBA" id="ARBA00023033"/>
    </source>
</evidence>
<comment type="subcellular location">
    <subcellularLocation>
        <location evidence="2">Endoplasmic reticulum membrane</location>
        <topology evidence="2">Single-pass membrane protein</topology>
    </subcellularLocation>
    <subcellularLocation>
        <location evidence="3">Microsome membrane</location>
    </subcellularLocation>
</comment>
<evidence type="ECO:0000256" key="25">
    <source>
        <dbReference type="ARBA" id="ARBA00047977"/>
    </source>
</evidence>
<keyword evidence="17 33" id="KW-0472">Membrane</keyword>
<evidence type="ECO:0000256" key="3">
    <source>
        <dbReference type="ARBA" id="ARBA00004524"/>
    </source>
</evidence>
<dbReference type="InterPro" id="IPR050346">
    <property type="entry name" value="FMO-like"/>
</dbReference>
<feature type="transmembrane region" description="Helical" evidence="35">
    <location>
        <begin position="516"/>
        <end position="533"/>
    </location>
</feature>
<keyword evidence="8 35" id="KW-0812">Transmembrane</keyword>
<accession>A0A4Y2AN31</accession>
<keyword evidence="5" id="KW-0488">Methylation</keyword>
<dbReference type="SUPFAM" id="SSF51905">
    <property type="entry name" value="FAD/NAD(P)-binding domain"/>
    <property type="match status" value="2"/>
</dbReference>
<dbReference type="EMBL" id="BGPR01000025">
    <property type="protein sequence ID" value="GBL81311.1"/>
    <property type="molecule type" value="Genomic_DNA"/>
</dbReference>
<keyword evidence="37" id="KW-1185">Reference proteome</keyword>
<evidence type="ECO:0000256" key="7">
    <source>
        <dbReference type="ARBA" id="ARBA00022630"/>
    </source>
</evidence>
<dbReference type="InterPro" id="IPR020946">
    <property type="entry name" value="Flavin_mOase-like"/>
</dbReference>
<comment type="catalytic activity">
    <reaction evidence="26">
        <text>hypotaurine + NADPH + O2 + H(+) = taurine + NADP(+) + H2O</text>
        <dbReference type="Rhea" id="RHEA:69819"/>
        <dbReference type="ChEBI" id="CHEBI:15377"/>
        <dbReference type="ChEBI" id="CHEBI:15378"/>
        <dbReference type="ChEBI" id="CHEBI:15379"/>
        <dbReference type="ChEBI" id="CHEBI:57783"/>
        <dbReference type="ChEBI" id="CHEBI:57853"/>
        <dbReference type="ChEBI" id="CHEBI:58349"/>
        <dbReference type="ChEBI" id="CHEBI:507393"/>
        <dbReference type="EC" id="1.14.13.8"/>
    </reaction>
    <physiologicalReaction direction="left-to-right" evidence="26">
        <dbReference type="Rhea" id="RHEA:69820"/>
    </physiologicalReaction>
</comment>
<comment type="catalytic activity">
    <reaction evidence="29">
        <text>(2E)-geranial + NADPH + O2 + H(+) = (1E)-2,6-dimethylhepta-1,5-dien-1-yl formate + NADP(+) + H2O</text>
        <dbReference type="Rhea" id="RHEA:54860"/>
        <dbReference type="ChEBI" id="CHEBI:15377"/>
        <dbReference type="ChEBI" id="CHEBI:15378"/>
        <dbReference type="ChEBI" id="CHEBI:15379"/>
        <dbReference type="ChEBI" id="CHEBI:16980"/>
        <dbReference type="ChEBI" id="CHEBI:57783"/>
        <dbReference type="ChEBI" id="CHEBI:58349"/>
        <dbReference type="ChEBI" id="CHEBI:138375"/>
    </reaction>
    <physiologicalReaction direction="left-to-right" evidence="29">
        <dbReference type="Rhea" id="RHEA:54861"/>
    </physiologicalReaction>
</comment>
<evidence type="ECO:0000256" key="17">
    <source>
        <dbReference type="ARBA" id="ARBA00023136"/>
    </source>
</evidence>
<dbReference type="PIRSF" id="PIRSF000332">
    <property type="entry name" value="FMO"/>
    <property type="match status" value="1"/>
</dbReference>
<keyword evidence="16" id="KW-0443">Lipid metabolism</keyword>
<dbReference type="InterPro" id="IPR002257">
    <property type="entry name" value="Flavin_mOase_5"/>
</dbReference>
<evidence type="ECO:0000256" key="13">
    <source>
        <dbReference type="ARBA" id="ARBA00022989"/>
    </source>
</evidence>
<evidence type="ECO:0000256" key="28">
    <source>
        <dbReference type="ARBA" id="ARBA00048459"/>
    </source>
</evidence>
<dbReference type="EC" id="1.-.-.-" evidence="34"/>
<comment type="catalytic activity">
    <reaction evidence="22">
        <text>heptan-2-one + NADPH + O2 + H(+) = pentyl acetate + NADP(+) + H2O</text>
        <dbReference type="Rhea" id="RHEA:54836"/>
        <dbReference type="ChEBI" id="CHEBI:5672"/>
        <dbReference type="ChEBI" id="CHEBI:15377"/>
        <dbReference type="ChEBI" id="CHEBI:15378"/>
        <dbReference type="ChEBI" id="CHEBI:15379"/>
        <dbReference type="ChEBI" id="CHEBI:57783"/>
        <dbReference type="ChEBI" id="CHEBI:58349"/>
        <dbReference type="ChEBI" id="CHEBI:87362"/>
    </reaction>
    <physiologicalReaction direction="left-to-right" evidence="22">
        <dbReference type="Rhea" id="RHEA:54837"/>
    </physiologicalReaction>
</comment>
<keyword evidence="12 33" id="KW-0521">NADP</keyword>
<evidence type="ECO:0000256" key="9">
    <source>
        <dbReference type="ARBA" id="ARBA00022824"/>
    </source>
</evidence>
<evidence type="ECO:0000256" key="19">
    <source>
        <dbReference type="ARBA" id="ARBA00045957"/>
    </source>
</evidence>
<dbReference type="GO" id="GO:0006629">
    <property type="term" value="P:lipid metabolic process"/>
    <property type="evidence" value="ECO:0007669"/>
    <property type="project" value="UniProtKB-KW"/>
</dbReference>
<dbReference type="InterPro" id="IPR036188">
    <property type="entry name" value="FAD/NAD-bd_sf"/>
</dbReference>
<dbReference type="GO" id="GO:0047822">
    <property type="term" value="F:hypotaurine monooxygenase activity"/>
    <property type="evidence" value="ECO:0007669"/>
    <property type="project" value="RHEA"/>
</dbReference>
<evidence type="ECO:0000256" key="29">
    <source>
        <dbReference type="ARBA" id="ARBA00048989"/>
    </source>
</evidence>
<evidence type="ECO:0000256" key="31">
    <source>
        <dbReference type="ARBA" id="ARBA00049443"/>
    </source>
</evidence>
<evidence type="ECO:0000256" key="24">
    <source>
        <dbReference type="ARBA" id="ARBA00047864"/>
    </source>
</evidence>